<dbReference type="RefSeq" id="WP_211295451.1">
    <property type="nucleotide sequence ID" value="NZ_PVTO01000015.1"/>
</dbReference>
<name>A0A2T0W698_9LACT</name>
<dbReference type="GO" id="GO:0005829">
    <property type="term" value="C:cytosol"/>
    <property type="evidence" value="ECO:0007669"/>
    <property type="project" value="TreeGrafter"/>
</dbReference>
<keyword evidence="5 6" id="KW-0804">Transcription</keyword>
<dbReference type="AlphaFoldDB" id="A0A2T0W698"/>
<organism evidence="8 9">
    <name type="scientific">Alkalibacterium olivapovliticus</name>
    <dbReference type="NCBI Taxonomy" id="99907"/>
    <lineage>
        <taxon>Bacteria</taxon>
        <taxon>Bacillati</taxon>
        <taxon>Bacillota</taxon>
        <taxon>Bacilli</taxon>
        <taxon>Lactobacillales</taxon>
        <taxon>Carnobacteriaceae</taxon>
        <taxon>Alkalibacterium</taxon>
    </lineage>
</organism>
<reference evidence="8 9" key="1">
    <citation type="submission" date="2018-03" db="EMBL/GenBank/DDBJ databases">
        <title>Genomic Encyclopedia of Archaeal and Bacterial Type Strains, Phase II (KMG-II): from individual species to whole genera.</title>
        <authorList>
            <person name="Goeker M."/>
        </authorList>
    </citation>
    <scope>NUCLEOTIDE SEQUENCE [LARGE SCALE GENOMIC DNA]</scope>
    <source>
        <strain evidence="8 9">DSM 13175</strain>
    </source>
</reference>
<evidence type="ECO:0000256" key="1">
    <source>
        <dbReference type="ARBA" id="ARBA00005952"/>
    </source>
</evidence>
<dbReference type="GO" id="GO:0006353">
    <property type="term" value="P:DNA-templated transcription termination"/>
    <property type="evidence" value="ECO:0007669"/>
    <property type="project" value="UniProtKB-UniRule"/>
</dbReference>
<dbReference type="PANTHER" id="PTHR11078:SF3">
    <property type="entry name" value="ANTITERMINATION NUSB DOMAIN-CONTAINING PROTEIN"/>
    <property type="match status" value="1"/>
</dbReference>
<evidence type="ECO:0000256" key="5">
    <source>
        <dbReference type="ARBA" id="ARBA00023163"/>
    </source>
</evidence>
<dbReference type="SUPFAM" id="SSF48013">
    <property type="entry name" value="NusB-like"/>
    <property type="match status" value="1"/>
</dbReference>
<dbReference type="HAMAP" id="MF_00073">
    <property type="entry name" value="NusB"/>
    <property type="match status" value="1"/>
</dbReference>
<dbReference type="InterPro" id="IPR011605">
    <property type="entry name" value="NusB_fam"/>
</dbReference>
<accession>A0A2T0W698</accession>
<dbReference type="Pfam" id="PF01029">
    <property type="entry name" value="NusB"/>
    <property type="match status" value="1"/>
</dbReference>
<feature type="domain" description="NusB/RsmB/TIM44" evidence="7">
    <location>
        <begin position="42"/>
        <end position="156"/>
    </location>
</feature>
<gene>
    <name evidence="6" type="primary">nusB</name>
    <name evidence="8" type="ORF">CLV38_11525</name>
</gene>
<dbReference type="InterPro" id="IPR006027">
    <property type="entry name" value="NusB_RsmB_TIM44"/>
</dbReference>
<evidence type="ECO:0000256" key="2">
    <source>
        <dbReference type="ARBA" id="ARBA00022814"/>
    </source>
</evidence>
<dbReference type="PANTHER" id="PTHR11078">
    <property type="entry name" value="N UTILIZATION SUBSTANCE PROTEIN B-RELATED"/>
    <property type="match status" value="1"/>
</dbReference>
<protein>
    <recommendedName>
        <fullName evidence="6">Transcription antitermination protein NusB</fullName>
    </recommendedName>
    <alternativeName>
        <fullName evidence="6">Antitermination factor NusB</fullName>
    </alternativeName>
</protein>
<dbReference type="GO" id="GO:0003723">
    <property type="term" value="F:RNA binding"/>
    <property type="evidence" value="ECO:0007669"/>
    <property type="project" value="UniProtKB-UniRule"/>
</dbReference>
<dbReference type="NCBIfam" id="TIGR01951">
    <property type="entry name" value="nusB"/>
    <property type="match status" value="1"/>
</dbReference>
<dbReference type="Proteomes" id="UP000238205">
    <property type="component" value="Unassembled WGS sequence"/>
</dbReference>
<evidence type="ECO:0000313" key="9">
    <source>
        <dbReference type="Proteomes" id="UP000238205"/>
    </source>
</evidence>
<keyword evidence="9" id="KW-1185">Reference proteome</keyword>
<comment type="similarity">
    <text evidence="1 6">Belongs to the NusB family.</text>
</comment>
<dbReference type="EMBL" id="PVTO01000015">
    <property type="protein sequence ID" value="PRY82173.1"/>
    <property type="molecule type" value="Genomic_DNA"/>
</dbReference>
<evidence type="ECO:0000256" key="6">
    <source>
        <dbReference type="HAMAP-Rule" id="MF_00073"/>
    </source>
</evidence>
<dbReference type="InterPro" id="IPR035926">
    <property type="entry name" value="NusB-like_sf"/>
</dbReference>
<dbReference type="GO" id="GO:0031564">
    <property type="term" value="P:transcription antitermination"/>
    <property type="evidence" value="ECO:0007669"/>
    <property type="project" value="UniProtKB-KW"/>
</dbReference>
<comment type="caution">
    <text evidence="8">The sequence shown here is derived from an EMBL/GenBank/DDBJ whole genome shotgun (WGS) entry which is preliminary data.</text>
</comment>
<evidence type="ECO:0000259" key="7">
    <source>
        <dbReference type="Pfam" id="PF01029"/>
    </source>
</evidence>
<keyword evidence="3 6" id="KW-0694">RNA-binding</keyword>
<sequence>MTTVRRVIREKAFQSLFQLSTHEELTIDQAIRLALESTLSFDDMRTIEEAMKEVLPEEKNTQQIVQDALHYLRKLVVGARENSEVIDETITRHLKNWSLSRLERTNLLLLRLATYELLFEEEMDKRIVMNEAIELAKTFNDEQASKFINGVLQSIADENKV</sequence>
<dbReference type="Gene3D" id="1.10.940.10">
    <property type="entry name" value="NusB-like"/>
    <property type="match status" value="1"/>
</dbReference>
<comment type="function">
    <text evidence="6">Involved in transcription antitermination. Required for transcription of ribosomal RNA (rRNA) genes. Binds specifically to the boxA antiterminator sequence of the ribosomal RNA (rrn) operons.</text>
</comment>
<evidence type="ECO:0000256" key="3">
    <source>
        <dbReference type="ARBA" id="ARBA00022884"/>
    </source>
</evidence>
<proteinExistence type="inferred from homology"/>
<evidence type="ECO:0000313" key="8">
    <source>
        <dbReference type="EMBL" id="PRY82173.1"/>
    </source>
</evidence>
<keyword evidence="2 6" id="KW-0889">Transcription antitermination</keyword>
<evidence type="ECO:0000256" key="4">
    <source>
        <dbReference type="ARBA" id="ARBA00023015"/>
    </source>
</evidence>
<keyword evidence="4 6" id="KW-0805">Transcription regulation</keyword>